<reference evidence="2" key="1">
    <citation type="submission" date="2019-02" db="EMBL/GenBank/DDBJ databases">
        <title>Draft genome sequence of Enterococcus sp. Gos25-1.</title>
        <authorList>
            <person name="Tanaka N."/>
            <person name="Shiwa Y."/>
            <person name="Fujita N."/>
        </authorList>
    </citation>
    <scope>NUCLEOTIDE SEQUENCE [LARGE SCALE GENOMIC DNA]</scope>
    <source>
        <strain evidence="2">Gos25-1</strain>
    </source>
</reference>
<protein>
    <submittedName>
        <fullName evidence="1">Uncharacterized protein</fullName>
    </submittedName>
</protein>
<comment type="caution">
    <text evidence="1">The sequence shown here is derived from an EMBL/GenBank/DDBJ whole genome shotgun (WGS) entry which is preliminary data.</text>
</comment>
<dbReference type="AlphaFoldDB" id="A0A4P5PAE6"/>
<evidence type="ECO:0000313" key="2">
    <source>
        <dbReference type="Proteomes" id="UP000290567"/>
    </source>
</evidence>
<dbReference type="OrthoDB" id="2185450at2"/>
<name>A0A4P5PAE6_9ENTE</name>
<dbReference type="EMBL" id="BJCC01000003">
    <property type="protein sequence ID" value="GCF92472.1"/>
    <property type="molecule type" value="Genomic_DNA"/>
</dbReference>
<organism evidence="1 2">
    <name type="scientific">Enterococcus florum</name>
    <dbReference type="NCBI Taxonomy" id="2480627"/>
    <lineage>
        <taxon>Bacteria</taxon>
        <taxon>Bacillati</taxon>
        <taxon>Bacillota</taxon>
        <taxon>Bacilli</taxon>
        <taxon>Lactobacillales</taxon>
        <taxon>Enterococcaceae</taxon>
        <taxon>Enterococcus</taxon>
    </lineage>
</organism>
<evidence type="ECO:0000313" key="1">
    <source>
        <dbReference type="EMBL" id="GCF92472.1"/>
    </source>
</evidence>
<proteinExistence type="predicted"/>
<accession>A0A4P5PAE6</accession>
<keyword evidence="2" id="KW-1185">Reference proteome</keyword>
<sequence>MFNYDAAMADPEYRGFTNVSFVPESDQEEQVINEDDFQQTVDIYDTVMKVVFKKSELVETPHIGGNEKRLVTVQFAKYVLLENYEELLDDIGWEFHFASTPMKGQEYITLKMEGMLEHE</sequence>
<dbReference type="Proteomes" id="UP000290567">
    <property type="component" value="Unassembled WGS sequence"/>
</dbReference>
<dbReference type="RefSeq" id="WP_146620983.1">
    <property type="nucleotide sequence ID" value="NZ_BJCC01000003.1"/>
</dbReference>
<gene>
    <name evidence="1" type="ORF">NRIC_03630</name>
</gene>